<dbReference type="SUPFAM" id="SSF51569">
    <property type="entry name" value="Aldolase"/>
    <property type="match status" value="1"/>
</dbReference>
<keyword evidence="6" id="KW-1185">Reference proteome</keyword>
<dbReference type="CDD" id="cd00408">
    <property type="entry name" value="DHDPS-like"/>
    <property type="match status" value="1"/>
</dbReference>
<dbReference type="Proteomes" id="UP001157125">
    <property type="component" value="Unassembled WGS sequence"/>
</dbReference>
<dbReference type="Pfam" id="PF00701">
    <property type="entry name" value="DHDPS"/>
    <property type="match status" value="1"/>
</dbReference>
<protein>
    <submittedName>
        <fullName evidence="5">Dihydrodipicolinate synthase family protein</fullName>
    </submittedName>
</protein>
<evidence type="ECO:0000256" key="3">
    <source>
        <dbReference type="PIRNR" id="PIRNR001365"/>
    </source>
</evidence>
<reference evidence="6" key="1">
    <citation type="journal article" date="2019" name="Int. J. Syst. Evol. Microbiol.">
        <title>The Global Catalogue of Microorganisms (GCM) 10K type strain sequencing project: providing services to taxonomists for standard genome sequencing and annotation.</title>
        <authorList>
            <consortium name="The Broad Institute Genomics Platform"/>
            <consortium name="The Broad Institute Genome Sequencing Center for Infectious Disease"/>
            <person name="Wu L."/>
            <person name="Ma J."/>
        </authorList>
    </citation>
    <scope>NUCLEOTIDE SEQUENCE [LARGE SCALE GENOMIC DNA]</scope>
    <source>
        <strain evidence="6">NBRC 112299</strain>
    </source>
</reference>
<proteinExistence type="inferred from homology"/>
<evidence type="ECO:0000256" key="4">
    <source>
        <dbReference type="SAM" id="MobiDB-lite"/>
    </source>
</evidence>
<dbReference type="PANTHER" id="PTHR12128:SF66">
    <property type="entry name" value="4-HYDROXY-2-OXOGLUTARATE ALDOLASE, MITOCHONDRIAL"/>
    <property type="match status" value="1"/>
</dbReference>
<evidence type="ECO:0000256" key="2">
    <source>
        <dbReference type="ARBA" id="ARBA00023239"/>
    </source>
</evidence>
<dbReference type="PIRSF" id="PIRSF001365">
    <property type="entry name" value="DHDPS"/>
    <property type="match status" value="1"/>
</dbReference>
<dbReference type="RefSeq" id="WP_284327501.1">
    <property type="nucleotide sequence ID" value="NZ_BSUN01000001.1"/>
</dbReference>
<keyword evidence="2 3" id="KW-0456">Lyase</keyword>
<accession>A0ABQ6IAE7</accession>
<organism evidence="5 6">
    <name type="scientific">Demequina litorisediminis</name>
    <dbReference type="NCBI Taxonomy" id="1849022"/>
    <lineage>
        <taxon>Bacteria</taxon>
        <taxon>Bacillati</taxon>
        <taxon>Actinomycetota</taxon>
        <taxon>Actinomycetes</taxon>
        <taxon>Micrococcales</taxon>
        <taxon>Demequinaceae</taxon>
        <taxon>Demequina</taxon>
    </lineage>
</organism>
<feature type="compositionally biased region" description="Low complexity" evidence="4">
    <location>
        <begin position="295"/>
        <end position="304"/>
    </location>
</feature>
<comment type="caution">
    <text evidence="5">The sequence shown here is derived from an EMBL/GenBank/DDBJ whole genome shotgun (WGS) entry which is preliminary data.</text>
</comment>
<dbReference type="PRINTS" id="PR00146">
    <property type="entry name" value="DHPICSNTHASE"/>
</dbReference>
<comment type="similarity">
    <text evidence="1 3">Belongs to the DapA family.</text>
</comment>
<dbReference type="EMBL" id="BSUN01000001">
    <property type="protein sequence ID" value="GMA34624.1"/>
    <property type="molecule type" value="Genomic_DNA"/>
</dbReference>
<dbReference type="InterPro" id="IPR013785">
    <property type="entry name" value="Aldolase_TIM"/>
</dbReference>
<name>A0ABQ6IAE7_9MICO</name>
<evidence type="ECO:0000313" key="5">
    <source>
        <dbReference type="EMBL" id="GMA34624.1"/>
    </source>
</evidence>
<dbReference type="InterPro" id="IPR002220">
    <property type="entry name" value="DapA-like"/>
</dbReference>
<gene>
    <name evidence="5" type="ORF">GCM10025876_08280</name>
</gene>
<dbReference type="SMART" id="SM01130">
    <property type="entry name" value="DHDPS"/>
    <property type="match status" value="1"/>
</dbReference>
<dbReference type="Gene3D" id="3.20.20.70">
    <property type="entry name" value="Aldolase class I"/>
    <property type="match status" value="1"/>
</dbReference>
<evidence type="ECO:0000313" key="6">
    <source>
        <dbReference type="Proteomes" id="UP001157125"/>
    </source>
</evidence>
<dbReference type="PANTHER" id="PTHR12128">
    <property type="entry name" value="DIHYDRODIPICOLINATE SYNTHASE"/>
    <property type="match status" value="1"/>
</dbReference>
<feature type="region of interest" description="Disordered" evidence="4">
    <location>
        <begin position="281"/>
        <end position="316"/>
    </location>
</feature>
<sequence length="316" mass="32680">MMAAVIAYPLTPFRSGVVDQNAFIGLVKRAAEARVDAITVLGSTGGYAYLGLSERMRLLRIAIDAAGAVPVYVGIGTPATRDVVALAVDAEKAGAAGGLLAPVSYQPLTRDEVSGLYEDVTGASGLPLIVYDNPRTTGFSFDDPLLASVAALPGVTGIKTAGVSDDPGVAAQRYAALREIVPKHVAVGFSGDAFAAASMIAGYEVWHSVLAGVLPGVALDLASAVSRGDGAHATVRSAALASLWALNARHAGMRTSAAIAEHLGIAAPDCLPRPLLGLSDDERREWRHSSTRSTGPRARPSAPRCPRRRRAGEPGR</sequence>
<evidence type="ECO:0000256" key="1">
    <source>
        <dbReference type="ARBA" id="ARBA00007592"/>
    </source>
</evidence>